<protein>
    <submittedName>
        <fullName evidence="2">ECF transporter S component</fullName>
    </submittedName>
</protein>
<gene>
    <name evidence="2" type="ORF">H9865_11205</name>
</gene>
<evidence type="ECO:0000313" key="2">
    <source>
        <dbReference type="EMBL" id="HIX06642.1"/>
    </source>
</evidence>
<dbReference type="Pfam" id="PF12822">
    <property type="entry name" value="ECF_trnsprt"/>
    <property type="match status" value="1"/>
</dbReference>
<dbReference type="Gene3D" id="1.10.1760.20">
    <property type="match status" value="1"/>
</dbReference>
<accession>A0A9D2AF82</accession>
<dbReference type="AlphaFoldDB" id="A0A9D2AF82"/>
<dbReference type="Proteomes" id="UP000824193">
    <property type="component" value="Unassembled WGS sequence"/>
</dbReference>
<reference evidence="2" key="1">
    <citation type="journal article" date="2021" name="PeerJ">
        <title>Extensive microbial diversity within the chicken gut microbiome revealed by metagenomics and culture.</title>
        <authorList>
            <person name="Gilroy R."/>
            <person name="Ravi A."/>
            <person name="Getino M."/>
            <person name="Pursley I."/>
            <person name="Horton D.L."/>
            <person name="Alikhan N.F."/>
            <person name="Baker D."/>
            <person name="Gharbi K."/>
            <person name="Hall N."/>
            <person name="Watson M."/>
            <person name="Adriaenssens E.M."/>
            <person name="Foster-Nyarko E."/>
            <person name="Jarju S."/>
            <person name="Secka A."/>
            <person name="Antonio M."/>
            <person name="Oren A."/>
            <person name="Chaudhuri R.R."/>
            <person name="La Ragione R."/>
            <person name="Hildebrand F."/>
            <person name="Pallen M.J."/>
        </authorList>
    </citation>
    <scope>NUCLEOTIDE SEQUENCE</scope>
    <source>
        <strain evidence="2">2239</strain>
    </source>
</reference>
<feature type="transmembrane region" description="Helical" evidence="1">
    <location>
        <begin position="79"/>
        <end position="97"/>
    </location>
</feature>
<dbReference type="InterPro" id="IPR024529">
    <property type="entry name" value="ECF_trnsprt_substrate-spec"/>
</dbReference>
<comment type="caution">
    <text evidence="2">The sequence shown here is derived from an EMBL/GenBank/DDBJ whole genome shotgun (WGS) entry which is preliminary data.</text>
</comment>
<feature type="transmembrane region" description="Helical" evidence="1">
    <location>
        <begin position="103"/>
        <end position="135"/>
    </location>
</feature>
<keyword evidence="1" id="KW-0472">Membrane</keyword>
<sequence>MKQFYTRMLTRTALLLALCVVVQQFKTVSQFITGPLVNLILLLAALAVGLGSGLCIAVLSPILAFLIAPSPVMQLMPQLIVLVAAGNAALVVCAWALRKQDKLFWLGFLLGAAAKVAVMAGGLQFVLLPLFGGVLNEKQVATVSTMFGVNQFITALIGGVLCAILWPLLRKVKGFVLQKA</sequence>
<reference evidence="2" key="2">
    <citation type="submission" date="2021-04" db="EMBL/GenBank/DDBJ databases">
        <authorList>
            <person name="Gilroy R."/>
        </authorList>
    </citation>
    <scope>NUCLEOTIDE SEQUENCE</scope>
    <source>
        <strain evidence="2">2239</strain>
    </source>
</reference>
<feature type="transmembrane region" description="Helical" evidence="1">
    <location>
        <begin position="147"/>
        <end position="169"/>
    </location>
</feature>
<evidence type="ECO:0000313" key="3">
    <source>
        <dbReference type="Proteomes" id="UP000824193"/>
    </source>
</evidence>
<dbReference type="GO" id="GO:0022857">
    <property type="term" value="F:transmembrane transporter activity"/>
    <property type="evidence" value="ECO:0007669"/>
    <property type="project" value="InterPro"/>
</dbReference>
<name>A0A9D2AF82_9FIRM</name>
<organism evidence="2 3">
    <name type="scientific">Candidatus Allofournierella pullicola</name>
    <dbReference type="NCBI Taxonomy" id="2838596"/>
    <lineage>
        <taxon>Bacteria</taxon>
        <taxon>Bacillati</taxon>
        <taxon>Bacillota</taxon>
        <taxon>Clostridia</taxon>
        <taxon>Eubacteriales</taxon>
        <taxon>Oscillospiraceae</taxon>
        <taxon>Allofournierella</taxon>
    </lineage>
</organism>
<feature type="transmembrane region" description="Helical" evidence="1">
    <location>
        <begin position="40"/>
        <end position="67"/>
    </location>
</feature>
<proteinExistence type="predicted"/>
<keyword evidence="1" id="KW-1133">Transmembrane helix</keyword>
<keyword evidence="1" id="KW-0812">Transmembrane</keyword>
<evidence type="ECO:0000256" key="1">
    <source>
        <dbReference type="SAM" id="Phobius"/>
    </source>
</evidence>
<dbReference type="EMBL" id="DXFW01000039">
    <property type="protein sequence ID" value="HIX06642.1"/>
    <property type="molecule type" value="Genomic_DNA"/>
</dbReference>